<dbReference type="AlphaFoldDB" id="A0A0C9T8I9"/>
<evidence type="ECO:0000259" key="10">
    <source>
        <dbReference type="Pfam" id="PF22788"/>
    </source>
</evidence>
<evidence type="ECO:0000256" key="3">
    <source>
        <dbReference type="ARBA" id="ARBA00007084"/>
    </source>
</evidence>
<evidence type="ECO:0000256" key="7">
    <source>
        <dbReference type="ARBA" id="ARBA00023242"/>
    </source>
</evidence>
<dbReference type="Pfam" id="PF22788">
    <property type="entry name" value="COP9_hel_rpt"/>
    <property type="match status" value="1"/>
</dbReference>
<evidence type="ECO:0000256" key="6">
    <source>
        <dbReference type="ARBA" id="ARBA00022790"/>
    </source>
</evidence>
<dbReference type="HOGENOM" id="CLU_028825_2_1_1"/>
<evidence type="ECO:0000256" key="8">
    <source>
        <dbReference type="SAM" id="MobiDB-lite"/>
    </source>
</evidence>
<sequence>MDQSTGLPTPPLQPGSSSSSSNPPQAAQPQTSDAQQQSQHQSQFYQADATASLEGLVHQITTTNNIGALNHALRNFAQREVRETVLASLLGGGQDPLTVLDVRVNTLGVLYILSARLHSTHVPNAAYVTNFCRNFTPEQARYAPDRVTLLAKGIKRVADNHSDPKFALQPLYDLVTRYPPQLSYLTTIHPIFVSVCVATQHFANALPVLAVPITTIDTALSDLTYNDNLTYHYAGGMALAALKRWDEAELFFETCVSSPGQAPAALQMEALKKLVLIQLISKGKTSPPPKYTHHALPRLFKNTPYAVFVNHYPQQTQKLRDLVDKERQLFSTENNIGLLLQALDRAPRWSIKKLTATYLTLGLAEIGQAVNIDSEDAVRAIVLSMIESEEISAQISASGTVTFTDPPPQFTKADVDAVLLEASVQGALLEKLERDMARSREYITKVVRSKDDVWGPPGEEDLQHSYAGGASASAAFADDSMFS</sequence>
<organism evidence="11 12">
    <name type="scientific">Plicaturopsis crispa FD-325 SS-3</name>
    <dbReference type="NCBI Taxonomy" id="944288"/>
    <lineage>
        <taxon>Eukaryota</taxon>
        <taxon>Fungi</taxon>
        <taxon>Dikarya</taxon>
        <taxon>Basidiomycota</taxon>
        <taxon>Agaricomycotina</taxon>
        <taxon>Agaricomycetes</taxon>
        <taxon>Agaricomycetidae</taxon>
        <taxon>Amylocorticiales</taxon>
        <taxon>Amylocorticiaceae</taxon>
        <taxon>Plicatura</taxon>
        <taxon>Plicaturopsis crispa</taxon>
    </lineage>
</organism>
<dbReference type="InterPro" id="IPR055089">
    <property type="entry name" value="COP9_N"/>
</dbReference>
<dbReference type="PANTHER" id="PTHR10758:SF1">
    <property type="entry name" value="COP9 SIGNALOSOME COMPLEX SUBUNIT 3"/>
    <property type="match status" value="1"/>
</dbReference>
<feature type="region of interest" description="Disordered" evidence="8">
    <location>
        <begin position="1"/>
        <end position="45"/>
    </location>
</feature>
<evidence type="ECO:0000256" key="5">
    <source>
        <dbReference type="ARBA" id="ARBA00022490"/>
    </source>
</evidence>
<keyword evidence="5" id="KW-0963">Cytoplasm</keyword>
<name>A0A0C9T8I9_PLICR</name>
<evidence type="ECO:0000313" key="11">
    <source>
        <dbReference type="EMBL" id="KII84533.1"/>
    </source>
</evidence>
<dbReference type="GO" id="GO:0005737">
    <property type="term" value="C:cytoplasm"/>
    <property type="evidence" value="ECO:0007669"/>
    <property type="project" value="UniProtKB-SubCell"/>
</dbReference>
<keyword evidence="7" id="KW-0539">Nucleus</keyword>
<dbReference type="Pfam" id="PF01399">
    <property type="entry name" value="PCI"/>
    <property type="match status" value="1"/>
</dbReference>
<dbReference type="InterPro" id="IPR050756">
    <property type="entry name" value="CSN3"/>
</dbReference>
<reference evidence="11 12" key="1">
    <citation type="submission" date="2014-06" db="EMBL/GenBank/DDBJ databases">
        <title>Evolutionary Origins and Diversification of the Mycorrhizal Mutualists.</title>
        <authorList>
            <consortium name="DOE Joint Genome Institute"/>
            <consortium name="Mycorrhizal Genomics Consortium"/>
            <person name="Kohler A."/>
            <person name="Kuo A."/>
            <person name="Nagy L.G."/>
            <person name="Floudas D."/>
            <person name="Copeland A."/>
            <person name="Barry K.W."/>
            <person name="Cichocki N."/>
            <person name="Veneault-Fourrey C."/>
            <person name="LaButti K."/>
            <person name="Lindquist E.A."/>
            <person name="Lipzen A."/>
            <person name="Lundell T."/>
            <person name="Morin E."/>
            <person name="Murat C."/>
            <person name="Riley R."/>
            <person name="Ohm R."/>
            <person name="Sun H."/>
            <person name="Tunlid A."/>
            <person name="Henrissat B."/>
            <person name="Grigoriev I.V."/>
            <person name="Hibbett D.S."/>
            <person name="Martin F."/>
        </authorList>
    </citation>
    <scope>NUCLEOTIDE SEQUENCE [LARGE SCALE GENOMIC DNA]</scope>
    <source>
        <strain evidence="11 12">FD-325 SS-3</strain>
    </source>
</reference>
<feature type="domain" description="PCI" evidence="9">
    <location>
        <begin position="345"/>
        <end position="404"/>
    </location>
</feature>
<comment type="subcellular location">
    <subcellularLocation>
        <location evidence="2">Cytoplasm</location>
    </subcellularLocation>
    <subcellularLocation>
        <location evidence="1">Nucleus</location>
    </subcellularLocation>
</comment>
<evidence type="ECO:0000256" key="4">
    <source>
        <dbReference type="ARBA" id="ARBA00014878"/>
    </source>
</evidence>
<proteinExistence type="inferred from homology"/>
<dbReference type="PANTHER" id="PTHR10758">
    <property type="entry name" value="26S PROTEASOME NON-ATPASE REGULATORY SUBUNIT 3/COP9 SIGNALOSOME COMPLEX SUBUNIT 3"/>
    <property type="match status" value="1"/>
</dbReference>
<feature type="compositionally biased region" description="Low complexity" evidence="8">
    <location>
        <begin position="14"/>
        <end position="43"/>
    </location>
</feature>
<dbReference type="InterPro" id="IPR000717">
    <property type="entry name" value="PCI_dom"/>
</dbReference>
<dbReference type="GO" id="GO:0008180">
    <property type="term" value="C:COP9 signalosome"/>
    <property type="evidence" value="ECO:0007669"/>
    <property type="project" value="UniProtKB-KW"/>
</dbReference>
<protein>
    <recommendedName>
        <fullName evidence="4">COP9 signalosome complex subunit 3</fullName>
    </recommendedName>
</protein>
<evidence type="ECO:0000313" key="12">
    <source>
        <dbReference type="Proteomes" id="UP000053263"/>
    </source>
</evidence>
<keyword evidence="6" id="KW-0736">Signalosome</keyword>
<feature type="domain" description="COP9 signalosome complex subunit 3 N-terminal helical repeats" evidence="10">
    <location>
        <begin position="95"/>
        <end position="294"/>
    </location>
</feature>
<dbReference type="GO" id="GO:0006511">
    <property type="term" value="P:ubiquitin-dependent protein catabolic process"/>
    <property type="evidence" value="ECO:0007669"/>
    <property type="project" value="TreeGrafter"/>
</dbReference>
<gene>
    <name evidence="11" type="ORF">PLICRDRAFT_45885</name>
</gene>
<accession>A0A0C9T8I9</accession>
<dbReference type="EMBL" id="KN832570">
    <property type="protein sequence ID" value="KII84533.1"/>
    <property type="molecule type" value="Genomic_DNA"/>
</dbReference>
<evidence type="ECO:0000256" key="1">
    <source>
        <dbReference type="ARBA" id="ARBA00004123"/>
    </source>
</evidence>
<keyword evidence="12" id="KW-1185">Reference proteome</keyword>
<dbReference type="Proteomes" id="UP000053263">
    <property type="component" value="Unassembled WGS sequence"/>
</dbReference>
<dbReference type="OrthoDB" id="29061at2759"/>
<evidence type="ECO:0000256" key="2">
    <source>
        <dbReference type="ARBA" id="ARBA00004496"/>
    </source>
</evidence>
<comment type="similarity">
    <text evidence="3">Belongs to the CSN3 family.</text>
</comment>
<evidence type="ECO:0000259" key="9">
    <source>
        <dbReference type="Pfam" id="PF01399"/>
    </source>
</evidence>